<accession>A0A1E7KTY1</accession>
<keyword evidence="2" id="KW-1185">Reference proteome</keyword>
<comment type="caution">
    <text evidence="1">The sequence shown here is derived from an EMBL/GenBank/DDBJ whole genome shotgun (WGS) entry which is preliminary data.</text>
</comment>
<evidence type="ECO:0000313" key="1">
    <source>
        <dbReference type="EMBL" id="OEV07386.1"/>
    </source>
</evidence>
<reference evidence="1 2" key="1">
    <citation type="journal article" date="2016" name="Front. Microbiol.">
        <title>Comparative Genomics Analysis of Streptomyces Species Reveals Their Adaptation to the Marine Environment and Their Diversity at the Genomic Level.</title>
        <authorList>
            <person name="Tian X."/>
            <person name="Zhang Z."/>
            <person name="Yang T."/>
            <person name="Chen M."/>
            <person name="Li J."/>
            <person name="Chen F."/>
            <person name="Yang J."/>
            <person name="Li W."/>
            <person name="Zhang B."/>
            <person name="Zhang Z."/>
            <person name="Wu J."/>
            <person name="Zhang C."/>
            <person name="Long L."/>
            <person name="Xiao J."/>
        </authorList>
    </citation>
    <scope>NUCLEOTIDE SEQUENCE [LARGE SCALE GENOMIC DNA]</scope>
    <source>
        <strain evidence="1 2">SCSIO 10429</strain>
    </source>
</reference>
<dbReference type="EMBL" id="LJGW01000520">
    <property type="protein sequence ID" value="OEV07386.1"/>
    <property type="molecule type" value="Genomic_DNA"/>
</dbReference>
<evidence type="ECO:0000313" key="2">
    <source>
        <dbReference type="Proteomes" id="UP000176005"/>
    </source>
</evidence>
<gene>
    <name evidence="1" type="ORF">AN218_29365</name>
</gene>
<dbReference type="RefSeq" id="WP_070020126.1">
    <property type="nucleotide sequence ID" value="NZ_LJGW01000520.1"/>
</dbReference>
<organism evidence="1 2">
    <name type="scientific">Streptomyces nanshensis</name>
    <dbReference type="NCBI Taxonomy" id="518642"/>
    <lineage>
        <taxon>Bacteria</taxon>
        <taxon>Bacillati</taxon>
        <taxon>Actinomycetota</taxon>
        <taxon>Actinomycetes</taxon>
        <taxon>Kitasatosporales</taxon>
        <taxon>Streptomycetaceae</taxon>
        <taxon>Streptomyces</taxon>
    </lineage>
</organism>
<proteinExistence type="predicted"/>
<name>A0A1E7KTY1_9ACTN</name>
<dbReference type="Proteomes" id="UP000176005">
    <property type="component" value="Unassembled WGS sequence"/>
</dbReference>
<protein>
    <submittedName>
        <fullName evidence="1">Uncharacterized protein</fullName>
    </submittedName>
</protein>
<dbReference type="AlphaFoldDB" id="A0A1E7KTY1"/>
<sequence length="64" mass="6754">MFSIIEKALCCRANCQHRVLLVTPGQGRQVVVEVPQTPSVCGVGLVFGGGAWTEHLSSDGLLTS</sequence>